<accession>A0A934KMZ7</accession>
<dbReference type="Gene3D" id="3.40.1620.10">
    <property type="entry name" value="YefM-like domain"/>
    <property type="match status" value="1"/>
</dbReference>
<dbReference type="InterPro" id="IPR036165">
    <property type="entry name" value="YefM-like_sf"/>
</dbReference>
<comment type="caution">
    <text evidence="3">The sequence shown here is derived from an EMBL/GenBank/DDBJ whole genome shotgun (WGS) entry which is preliminary data.</text>
</comment>
<evidence type="ECO:0000313" key="3">
    <source>
        <dbReference type="EMBL" id="MBJ7608102.1"/>
    </source>
</evidence>
<dbReference type="InterPro" id="IPR006442">
    <property type="entry name" value="Antitoxin_Phd/YefM"/>
</dbReference>
<dbReference type="PANTHER" id="PTHR35377">
    <property type="entry name" value="ANTITOXIN VAPB49-RELATED-RELATED"/>
    <property type="match status" value="1"/>
</dbReference>
<dbReference type="SUPFAM" id="SSF143120">
    <property type="entry name" value="YefM-like"/>
    <property type="match status" value="1"/>
</dbReference>
<dbReference type="EMBL" id="JAEKNN010000008">
    <property type="protein sequence ID" value="MBJ7608102.1"/>
    <property type="molecule type" value="Genomic_DNA"/>
</dbReference>
<dbReference type="FunFam" id="3.40.1620.10:FF:000002">
    <property type="entry name" value="Antitoxin"/>
    <property type="match status" value="1"/>
</dbReference>
<sequence>MESIGIRELRQSASSVLRRVAAGETVEVTDRGHPIARIVPLRRQRSLDQLITEGRASPADGDLLDIAPVKRARGERSLSDVLAEMRANER</sequence>
<organism evidence="3 4">
    <name type="scientific">Candidatus Amunia macphersoniae</name>
    <dbReference type="NCBI Taxonomy" id="3127014"/>
    <lineage>
        <taxon>Bacteria</taxon>
        <taxon>Bacillati</taxon>
        <taxon>Candidatus Dormiibacterota</taxon>
        <taxon>Candidatus Dormibacteria</taxon>
        <taxon>Candidatus Aeolococcales</taxon>
        <taxon>Candidatus Aeolococcaceae</taxon>
        <taxon>Candidatus Amunia</taxon>
    </lineage>
</organism>
<evidence type="ECO:0000313" key="4">
    <source>
        <dbReference type="Proteomes" id="UP000614410"/>
    </source>
</evidence>
<reference evidence="3 4" key="1">
    <citation type="submission" date="2020-10" db="EMBL/GenBank/DDBJ databases">
        <title>Ca. Dormibacterota MAGs.</title>
        <authorList>
            <person name="Montgomery K."/>
        </authorList>
    </citation>
    <scope>NUCLEOTIDE SEQUENCE [LARGE SCALE GENOMIC DNA]</scope>
    <source>
        <strain evidence="3">Mitchell_Peninsula_5</strain>
    </source>
</reference>
<gene>
    <name evidence="3" type="ORF">JF887_01550</name>
</gene>
<evidence type="ECO:0000256" key="1">
    <source>
        <dbReference type="ARBA" id="ARBA00009981"/>
    </source>
</evidence>
<dbReference type="AlphaFoldDB" id="A0A934KMZ7"/>
<dbReference type="NCBIfam" id="TIGR01552">
    <property type="entry name" value="phd_fam"/>
    <property type="match status" value="1"/>
</dbReference>
<protein>
    <recommendedName>
        <fullName evidence="2">Antitoxin</fullName>
    </recommendedName>
</protein>
<dbReference type="Proteomes" id="UP000614410">
    <property type="component" value="Unassembled WGS sequence"/>
</dbReference>
<evidence type="ECO:0000256" key="2">
    <source>
        <dbReference type="RuleBase" id="RU362080"/>
    </source>
</evidence>
<comment type="similarity">
    <text evidence="1 2">Belongs to the phD/YefM antitoxin family.</text>
</comment>
<comment type="function">
    <text evidence="2">Antitoxin component of a type II toxin-antitoxin (TA) system.</text>
</comment>
<name>A0A934KMZ7_9BACT</name>
<dbReference type="GO" id="GO:0097351">
    <property type="term" value="F:toxin sequestering activity"/>
    <property type="evidence" value="ECO:0007669"/>
    <property type="project" value="TreeGrafter"/>
</dbReference>
<dbReference type="Pfam" id="PF02604">
    <property type="entry name" value="PhdYeFM_antitox"/>
    <property type="match status" value="1"/>
</dbReference>
<dbReference type="InterPro" id="IPR051416">
    <property type="entry name" value="phD-YefM_TA_antitoxins"/>
</dbReference>
<proteinExistence type="inferred from homology"/>
<dbReference type="PANTHER" id="PTHR35377:SF5">
    <property type="entry name" value="ANTITOXIN VAPB46"/>
    <property type="match status" value="1"/>
</dbReference>